<protein>
    <submittedName>
        <fullName evidence="1">Uncharacterized protein</fullName>
    </submittedName>
</protein>
<reference evidence="1 2" key="1">
    <citation type="submission" date="2017-01" db="EMBL/GenBank/DDBJ databases">
        <title>Novel large sulfur bacteria in the metagenomes of groundwater-fed chemosynthetic microbial mats in the Lake Huron basin.</title>
        <authorList>
            <person name="Sharrar A.M."/>
            <person name="Flood B.E."/>
            <person name="Bailey J.V."/>
            <person name="Jones D.S."/>
            <person name="Biddanda B."/>
            <person name="Ruberg S.A."/>
            <person name="Marcus D.N."/>
            <person name="Dick G.J."/>
        </authorList>
    </citation>
    <scope>NUCLEOTIDE SEQUENCE [LARGE SCALE GENOMIC DNA]</scope>
    <source>
        <strain evidence="1">A8</strain>
    </source>
</reference>
<gene>
    <name evidence="1" type="ORF">BWK73_36395</name>
</gene>
<sequence length="229" mass="25220">MIIKPSEHPGSHERHLLRKASNALFPFAPILDDDNLIDAQRLDHEALQTFNSEFRALLEEATSLTGNVDSDVILQLKDRLDRAYETASSLGDEFGKTKDAIRKLLGFMMASVRRGAGNDEHAHSELDQEETARQAHFALLDAPLVADLLNPTSPIHPDELVPTLLSADKDELQLALQMFDEVQLLAILSQGAALLEQLQREGVNVSVPQEKLAFIQGYAEFAGSLSVDS</sequence>
<dbReference type="Proteomes" id="UP000192491">
    <property type="component" value="Unassembled WGS sequence"/>
</dbReference>
<comment type="caution">
    <text evidence="1">The sequence shown here is derived from an EMBL/GenBank/DDBJ whole genome shotgun (WGS) entry which is preliminary data.</text>
</comment>
<proteinExistence type="predicted"/>
<dbReference type="AlphaFoldDB" id="A0A1Y1QFU3"/>
<evidence type="ECO:0000313" key="1">
    <source>
        <dbReference type="EMBL" id="OQX04368.1"/>
    </source>
</evidence>
<name>A0A1Y1QFU3_9GAMM</name>
<accession>A0A1Y1QFU3</accession>
<dbReference type="EMBL" id="MTEJ01000343">
    <property type="protein sequence ID" value="OQX04368.1"/>
    <property type="molecule type" value="Genomic_DNA"/>
</dbReference>
<evidence type="ECO:0000313" key="2">
    <source>
        <dbReference type="Proteomes" id="UP000192491"/>
    </source>
</evidence>
<organism evidence="1 2">
    <name type="scientific">Thiothrix lacustris</name>
    <dbReference type="NCBI Taxonomy" id="525917"/>
    <lineage>
        <taxon>Bacteria</taxon>
        <taxon>Pseudomonadati</taxon>
        <taxon>Pseudomonadota</taxon>
        <taxon>Gammaproteobacteria</taxon>
        <taxon>Thiotrichales</taxon>
        <taxon>Thiotrichaceae</taxon>
        <taxon>Thiothrix</taxon>
    </lineage>
</organism>